<name>A0A8S1T0H6_PAROT</name>
<comment type="caution">
    <text evidence="1">The sequence shown here is derived from an EMBL/GenBank/DDBJ whole genome shotgun (WGS) entry which is preliminary data.</text>
</comment>
<dbReference type="EMBL" id="CAJJDP010000019">
    <property type="protein sequence ID" value="CAD8146795.1"/>
    <property type="molecule type" value="Genomic_DNA"/>
</dbReference>
<evidence type="ECO:0000313" key="1">
    <source>
        <dbReference type="EMBL" id="CAD8146795.1"/>
    </source>
</evidence>
<accession>A0A8S1T0H6</accession>
<evidence type="ECO:0000313" key="2">
    <source>
        <dbReference type="Proteomes" id="UP000683925"/>
    </source>
</evidence>
<sequence length="176" mass="21135">MLEKVLKFQVVTKGEKIHSIQPLLPTINFNLYEKQNNYTEMMDHQQSMNRYCGTYRSNSQKRNQIKSIRRSKGVGYSQLIDNYKNTSRQSQENPFQTELLIKQFQSSRTKEQASERQNTVMDCPQHKFHTIEATTKNIRYKSQPKKQPEYIDTEMKITPYVHQNKRYQCIDYYYIV</sequence>
<organism evidence="1 2">
    <name type="scientific">Paramecium octaurelia</name>
    <dbReference type="NCBI Taxonomy" id="43137"/>
    <lineage>
        <taxon>Eukaryota</taxon>
        <taxon>Sar</taxon>
        <taxon>Alveolata</taxon>
        <taxon>Ciliophora</taxon>
        <taxon>Intramacronucleata</taxon>
        <taxon>Oligohymenophorea</taxon>
        <taxon>Peniculida</taxon>
        <taxon>Parameciidae</taxon>
        <taxon>Paramecium</taxon>
    </lineage>
</organism>
<reference evidence="1" key="1">
    <citation type="submission" date="2021-01" db="EMBL/GenBank/DDBJ databases">
        <authorList>
            <consortium name="Genoscope - CEA"/>
            <person name="William W."/>
        </authorList>
    </citation>
    <scope>NUCLEOTIDE SEQUENCE</scope>
</reference>
<dbReference type="AlphaFoldDB" id="A0A8S1T0H6"/>
<dbReference type="OMA" id="QNKRYQC"/>
<dbReference type="Proteomes" id="UP000683925">
    <property type="component" value="Unassembled WGS sequence"/>
</dbReference>
<dbReference type="OrthoDB" id="294365at2759"/>
<protein>
    <submittedName>
        <fullName evidence="1">Uncharacterized protein</fullName>
    </submittedName>
</protein>
<keyword evidence="2" id="KW-1185">Reference proteome</keyword>
<proteinExistence type="predicted"/>
<gene>
    <name evidence="1" type="ORF">POCTA_138.1.T0190110</name>
</gene>